<dbReference type="STRING" id="686832.A0A0C2Y757"/>
<dbReference type="HOGENOM" id="CLU_026214_0_0_1"/>
<feature type="non-terminal residue" evidence="2">
    <location>
        <position position="1"/>
    </location>
</feature>
<organism evidence="2 3">
    <name type="scientific">Hebeloma cylindrosporum</name>
    <dbReference type="NCBI Taxonomy" id="76867"/>
    <lineage>
        <taxon>Eukaryota</taxon>
        <taxon>Fungi</taxon>
        <taxon>Dikarya</taxon>
        <taxon>Basidiomycota</taxon>
        <taxon>Agaricomycotina</taxon>
        <taxon>Agaricomycetes</taxon>
        <taxon>Agaricomycetidae</taxon>
        <taxon>Agaricales</taxon>
        <taxon>Agaricineae</taxon>
        <taxon>Hymenogastraceae</taxon>
        <taxon>Hebeloma</taxon>
    </lineage>
</organism>
<protein>
    <submittedName>
        <fullName evidence="2">Uncharacterized protein</fullName>
    </submittedName>
</protein>
<gene>
    <name evidence="2" type="ORF">M413DRAFT_77609</name>
</gene>
<name>A0A0C2Y757_HEBCY</name>
<feature type="region of interest" description="Disordered" evidence="1">
    <location>
        <begin position="220"/>
        <end position="246"/>
    </location>
</feature>
<dbReference type="EMBL" id="KN831801">
    <property type="protein sequence ID" value="KIM36872.1"/>
    <property type="molecule type" value="Genomic_DNA"/>
</dbReference>
<evidence type="ECO:0000256" key="1">
    <source>
        <dbReference type="SAM" id="MobiDB-lite"/>
    </source>
</evidence>
<accession>A0A0C2Y757</accession>
<reference evidence="2 3" key="1">
    <citation type="submission" date="2014-04" db="EMBL/GenBank/DDBJ databases">
        <authorList>
            <consortium name="DOE Joint Genome Institute"/>
            <person name="Kuo A."/>
            <person name="Gay G."/>
            <person name="Dore J."/>
            <person name="Kohler A."/>
            <person name="Nagy L.G."/>
            <person name="Floudas D."/>
            <person name="Copeland A."/>
            <person name="Barry K.W."/>
            <person name="Cichocki N."/>
            <person name="Veneault-Fourrey C."/>
            <person name="LaButti K."/>
            <person name="Lindquist E.A."/>
            <person name="Lipzen A."/>
            <person name="Lundell T."/>
            <person name="Morin E."/>
            <person name="Murat C."/>
            <person name="Sun H."/>
            <person name="Tunlid A."/>
            <person name="Henrissat B."/>
            <person name="Grigoriev I.V."/>
            <person name="Hibbett D.S."/>
            <person name="Martin F."/>
            <person name="Nordberg H.P."/>
            <person name="Cantor M.N."/>
            <person name="Hua S.X."/>
        </authorList>
    </citation>
    <scope>NUCLEOTIDE SEQUENCE [LARGE SCALE GENOMIC DNA]</scope>
    <source>
        <strain evidence="3">h7</strain>
    </source>
</reference>
<evidence type="ECO:0000313" key="2">
    <source>
        <dbReference type="EMBL" id="KIM36872.1"/>
    </source>
</evidence>
<keyword evidence="3" id="KW-1185">Reference proteome</keyword>
<dbReference type="OrthoDB" id="3259294at2759"/>
<proteinExistence type="predicted"/>
<dbReference type="Proteomes" id="UP000053424">
    <property type="component" value="Unassembled WGS sequence"/>
</dbReference>
<reference evidence="3" key="2">
    <citation type="submission" date="2015-01" db="EMBL/GenBank/DDBJ databases">
        <title>Evolutionary Origins and Diversification of the Mycorrhizal Mutualists.</title>
        <authorList>
            <consortium name="DOE Joint Genome Institute"/>
            <consortium name="Mycorrhizal Genomics Consortium"/>
            <person name="Kohler A."/>
            <person name="Kuo A."/>
            <person name="Nagy L.G."/>
            <person name="Floudas D."/>
            <person name="Copeland A."/>
            <person name="Barry K.W."/>
            <person name="Cichocki N."/>
            <person name="Veneault-Fourrey C."/>
            <person name="LaButti K."/>
            <person name="Lindquist E.A."/>
            <person name="Lipzen A."/>
            <person name="Lundell T."/>
            <person name="Morin E."/>
            <person name="Murat C."/>
            <person name="Riley R."/>
            <person name="Ohm R."/>
            <person name="Sun H."/>
            <person name="Tunlid A."/>
            <person name="Henrissat B."/>
            <person name="Grigoriev I.V."/>
            <person name="Hibbett D.S."/>
            <person name="Martin F."/>
        </authorList>
    </citation>
    <scope>NUCLEOTIDE SEQUENCE [LARGE SCALE GENOMIC DNA]</scope>
    <source>
        <strain evidence="3">h7</strain>
    </source>
</reference>
<evidence type="ECO:0000313" key="3">
    <source>
        <dbReference type="Proteomes" id="UP000053424"/>
    </source>
</evidence>
<dbReference type="AlphaFoldDB" id="A0A0C2Y757"/>
<feature type="region of interest" description="Disordered" evidence="1">
    <location>
        <begin position="157"/>
        <end position="176"/>
    </location>
</feature>
<feature type="compositionally biased region" description="Acidic residues" evidence="1">
    <location>
        <begin position="232"/>
        <end position="246"/>
    </location>
</feature>
<sequence>MARFPRDIYPESKVDQEDGHIFMKKLEPWINTYSPALTYLLRCNTDASSMMSGTSIKAVISYVTDYVTKPSLKTHQIFSASYDVFEKNSELIGGTIEEKSAARKLLLKIVNSLTSKMEIGSPMACLYLLGLFDHYTSHIFVPFWWRSYVNEVRRNNVEGETPSTDNKTNNEEDDSDKVVLLRQQENYIGQSNVDDYVHRPSCYNVVNLYQWIQTSNKRRISRKNKHKNDVSTDSEESSDEEPNNDWEDVDLANIKKYQRFMPGHPSHETHEVICNMDKLDNVVPNILGGPMPRSDSGDREFYCMTMLTLFKPWRTGKTLKEEGQT</sequence>